<organism evidence="1 2">
    <name type="scientific">Caenispirillum salinarum AK4</name>
    <dbReference type="NCBI Taxonomy" id="1238182"/>
    <lineage>
        <taxon>Bacteria</taxon>
        <taxon>Pseudomonadati</taxon>
        <taxon>Pseudomonadota</taxon>
        <taxon>Alphaproteobacteria</taxon>
        <taxon>Rhodospirillales</taxon>
        <taxon>Novispirillaceae</taxon>
        <taxon>Caenispirillum</taxon>
    </lineage>
</organism>
<dbReference type="Proteomes" id="UP000009881">
    <property type="component" value="Unassembled WGS sequence"/>
</dbReference>
<gene>
    <name evidence="1" type="ORF">C882_0142</name>
</gene>
<evidence type="ECO:0000313" key="2">
    <source>
        <dbReference type="Proteomes" id="UP000009881"/>
    </source>
</evidence>
<accession>K9HNI7</accession>
<proteinExistence type="predicted"/>
<evidence type="ECO:0000313" key="1">
    <source>
        <dbReference type="EMBL" id="EKV30061.1"/>
    </source>
</evidence>
<dbReference type="EMBL" id="ANHY01000010">
    <property type="protein sequence ID" value="EKV30061.1"/>
    <property type="molecule type" value="Genomic_DNA"/>
</dbReference>
<keyword evidence="2" id="KW-1185">Reference proteome</keyword>
<comment type="caution">
    <text evidence="1">The sequence shown here is derived from an EMBL/GenBank/DDBJ whole genome shotgun (WGS) entry which is preliminary data.</text>
</comment>
<name>K9HNI7_9PROT</name>
<protein>
    <submittedName>
        <fullName evidence="1">Uncharacterized protein</fullName>
    </submittedName>
</protein>
<reference evidence="1 2" key="1">
    <citation type="journal article" date="2013" name="Genome Announc.">
        <title>Draft Genome Sequence of an Alphaproteobacterium, Caenispirillum salinarum AK4(T), Isolated from a Solar Saltern.</title>
        <authorList>
            <person name="Khatri I."/>
            <person name="Singh A."/>
            <person name="Korpole S."/>
            <person name="Pinnaka A.K."/>
            <person name="Subramanian S."/>
        </authorList>
    </citation>
    <scope>NUCLEOTIDE SEQUENCE [LARGE SCALE GENOMIC DNA]</scope>
    <source>
        <strain evidence="1 2">AK4</strain>
    </source>
</reference>
<dbReference type="AlphaFoldDB" id="K9HNI7"/>
<dbReference type="RefSeq" id="WP_009540802.1">
    <property type="nucleotide sequence ID" value="NZ_ANHY01000010.1"/>
</dbReference>
<sequence length="107" mass="12347">MGSYRDYRHEFRRLKVEALMARCRSLDTAREPVARCHAAIDELLDTAFTTEDGQCERDLVDEARRLAETIAEQMARQPALATLLRDSFAAAVHYRTPFTTFYLPDLH</sequence>